<feature type="compositionally biased region" description="Low complexity" evidence="1">
    <location>
        <begin position="418"/>
        <end position="430"/>
    </location>
</feature>
<comment type="caution">
    <text evidence="2">The sequence shown here is derived from an EMBL/GenBank/DDBJ whole genome shotgun (WGS) entry which is preliminary data.</text>
</comment>
<organism evidence="2 3">
    <name type="scientific">Serratia grimesii</name>
    <dbReference type="NCBI Taxonomy" id="82995"/>
    <lineage>
        <taxon>Bacteria</taxon>
        <taxon>Pseudomonadati</taxon>
        <taxon>Pseudomonadota</taxon>
        <taxon>Gammaproteobacteria</taxon>
        <taxon>Enterobacterales</taxon>
        <taxon>Yersiniaceae</taxon>
        <taxon>Serratia</taxon>
    </lineage>
</organism>
<feature type="region of interest" description="Disordered" evidence="1">
    <location>
        <begin position="405"/>
        <end position="454"/>
    </location>
</feature>
<feature type="region of interest" description="Disordered" evidence="1">
    <location>
        <begin position="473"/>
        <end position="528"/>
    </location>
</feature>
<dbReference type="Proteomes" id="UP000262210">
    <property type="component" value="Unassembled WGS sequence"/>
</dbReference>
<feature type="compositionally biased region" description="Basic and acidic residues" evidence="1">
    <location>
        <begin position="514"/>
        <end position="528"/>
    </location>
</feature>
<proteinExistence type="predicted"/>
<dbReference type="InterPro" id="IPR021728">
    <property type="entry name" value="DUF3300"/>
</dbReference>
<gene>
    <name evidence="2" type="ORF">DHV72_22400</name>
</gene>
<feature type="compositionally biased region" description="Low complexity" evidence="1">
    <location>
        <begin position="481"/>
        <end position="511"/>
    </location>
</feature>
<feature type="compositionally biased region" description="Basic and acidic residues" evidence="1">
    <location>
        <begin position="433"/>
        <end position="442"/>
    </location>
</feature>
<sequence length="528" mass="57418">MFKPSYLTWLICIAMLPLSGCDQKTVANTMGGGSPTAASPAPPPAYTPLSADQLYQLVSPVALFPDKLLAQVLAGAGYPDKISAADNWLGQNRGLQPAALTTAADTQPWDPSVHSLVQFPDVLDQMAKNIPWTTALGSAYLNDPTDVMNAIQVLRQRASAKGTLKTSPQQRVIVAPTTQYVEQQPYPQSIVTAPAQTIVIEPSQPDVVYVPRYDPWVAYGEPIPAYPNYNYQSASSYSSGDMLATGVISFGVGIVVGALINQNHHDDWHSWDVHWNNRRQPVVYNNAPYISHSTTVVNRVTNINQYNNVNRSSTVNNVNRSNTVNNFNNAPVNQAPRFAAPVAHPAPNVATMQQPHFATQAPVAAAGRQPMVAPNFTHTGTVTAPHVTTPSAHSQQPMTMPNFSHTAPAAVKQPPKIQAAPRVQAAPVPAHQTDNRPIRQPEQRTPAPQAVQQAAHIPAPKPVVHTAPAANVFRPQPVQQRPNTLTPPNNNAPRPFHPQQVQQVQHRPAPAVRLQEHRPVKIEERKTE</sequence>
<reference evidence="2 3" key="1">
    <citation type="journal article" date="2018" name="Nat. Biotechnol.">
        <title>A standardized bacterial taxonomy based on genome phylogeny substantially revises the tree of life.</title>
        <authorList>
            <person name="Parks D.H."/>
            <person name="Chuvochina M."/>
            <person name="Waite D.W."/>
            <person name="Rinke C."/>
            <person name="Skarshewski A."/>
            <person name="Chaumeil P.A."/>
            <person name="Hugenholtz P."/>
        </authorList>
    </citation>
    <scope>NUCLEOTIDE SEQUENCE [LARGE SCALE GENOMIC DNA]</scope>
    <source>
        <strain evidence="2">UBA11264</strain>
    </source>
</reference>
<accession>A0A9C7R153</accession>
<dbReference type="EMBL" id="DPSM01000029">
    <property type="protein sequence ID" value="HCK02754.1"/>
    <property type="molecule type" value="Genomic_DNA"/>
</dbReference>
<dbReference type="RefSeq" id="WP_278432030.1">
    <property type="nucleotide sequence ID" value="NZ_DPSM01000029.1"/>
</dbReference>
<evidence type="ECO:0000256" key="1">
    <source>
        <dbReference type="SAM" id="MobiDB-lite"/>
    </source>
</evidence>
<protein>
    <submittedName>
        <fullName evidence="2">DUF3300 domain-containing protein</fullName>
    </submittedName>
</protein>
<dbReference type="AlphaFoldDB" id="A0A9C7R153"/>
<name>A0A9C7R153_9GAMM</name>
<evidence type="ECO:0000313" key="2">
    <source>
        <dbReference type="EMBL" id="HCK02754.1"/>
    </source>
</evidence>
<evidence type="ECO:0000313" key="3">
    <source>
        <dbReference type="Proteomes" id="UP000262210"/>
    </source>
</evidence>
<dbReference type="Pfam" id="PF11737">
    <property type="entry name" value="DUF3300"/>
    <property type="match status" value="1"/>
</dbReference>
<dbReference type="PANTHER" id="PTHR40269:SF1">
    <property type="entry name" value="OUTER MEMBRANE PROTEIN"/>
    <property type="match status" value="1"/>
</dbReference>
<dbReference type="PANTHER" id="PTHR40269">
    <property type="entry name" value="OUTER MEMBRANE PROTEIN-RELATED"/>
    <property type="match status" value="1"/>
</dbReference>